<evidence type="ECO:0000256" key="1">
    <source>
        <dbReference type="SAM" id="MobiDB-lite"/>
    </source>
</evidence>
<sequence length="193" mass="22168">MLQLTPETLRQMIEDASTQATSRAITRGTPNLLAGSRTPRRSPFAPHILAEAIHPRIKILNLSEYNGVGDPQDQLDLFLARVDLLDISDVAYCKLFRMTLSGKIVIWFNQLPPRTIDAFEQLSQCFLHHFVINKRYPKTASYLFVIVQREHEGLREYFQRFSEAVLEVPHVDPKLLASVMQQNITSCRFKESI</sequence>
<comment type="caution">
    <text evidence="3">The sequence shown here is derived from an EMBL/GenBank/DDBJ whole genome shotgun (WGS) entry which is preliminary data.</text>
</comment>
<dbReference type="AlphaFoldDB" id="A0AAE1WAL0"/>
<protein>
    <recommendedName>
        <fullName evidence="2">Retrotransposon gag domain-containing protein</fullName>
    </recommendedName>
</protein>
<dbReference type="PANTHER" id="PTHR33223:SF10">
    <property type="entry name" value="AMINOTRANSFERASE-LIKE PLANT MOBILE DOMAIN-CONTAINING PROTEIN"/>
    <property type="match status" value="1"/>
</dbReference>
<feature type="domain" description="Retrotransposon gag" evidence="2">
    <location>
        <begin position="94"/>
        <end position="173"/>
    </location>
</feature>
<dbReference type="Pfam" id="PF03732">
    <property type="entry name" value="Retrotrans_gag"/>
    <property type="match status" value="1"/>
</dbReference>
<accession>A0AAE1WAL0</accession>
<dbReference type="Proteomes" id="UP001289374">
    <property type="component" value="Unassembled WGS sequence"/>
</dbReference>
<reference evidence="3" key="2">
    <citation type="journal article" date="2024" name="Plant">
        <title>Genomic evolution and insights into agronomic trait innovations of Sesamum species.</title>
        <authorList>
            <person name="Miao H."/>
            <person name="Wang L."/>
            <person name="Qu L."/>
            <person name="Liu H."/>
            <person name="Sun Y."/>
            <person name="Le M."/>
            <person name="Wang Q."/>
            <person name="Wei S."/>
            <person name="Zheng Y."/>
            <person name="Lin W."/>
            <person name="Duan Y."/>
            <person name="Cao H."/>
            <person name="Xiong S."/>
            <person name="Wang X."/>
            <person name="Wei L."/>
            <person name="Li C."/>
            <person name="Ma Q."/>
            <person name="Ju M."/>
            <person name="Zhao R."/>
            <person name="Li G."/>
            <person name="Mu C."/>
            <person name="Tian Q."/>
            <person name="Mei H."/>
            <person name="Zhang T."/>
            <person name="Gao T."/>
            <person name="Zhang H."/>
        </authorList>
    </citation>
    <scope>NUCLEOTIDE SEQUENCE</scope>
    <source>
        <strain evidence="3">K16</strain>
    </source>
</reference>
<evidence type="ECO:0000313" key="3">
    <source>
        <dbReference type="EMBL" id="KAK4389798.1"/>
    </source>
</evidence>
<feature type="region of interest" description="Disordered" evidence="1">
    <location>
        <begin position="16"/>
        <end position="38"/>
    </location>
</feature>
<dbReference type="InterPro" id="IPR005162">
    <property type="entry name" value="Retrotrans_gag_dom"/>
</dbReference>
<keyword evidence="4" id="KW-1185">Reference proteome</keyword>
<dbReference type="PANTHER" id="PTHR33223">
    <property type="entry name" value="CCHC-TYPE DOMAIN-CONTAINING PROTEIN"/>
    <property type="match status" value="1"/>
</dbReference>
<evidence type="ECO:0000313" key="4">
    <source>
        <dbReference type="Proteomes" id="UP001289374"/>
    </source>
</evidence>
<name>A0AAE1WAL0_9LAMI</name>
<gene>
    <name evidence="3" type="ORF">Sango_2316800</name>
</gene>
<proteinExistence type="predicted"/>
<evidence type="ECO:0000259" key="2">
    <source>
        <dbReference type="Pfam" id="PF03732"/>
    </source>
</evidence>
<reference evidence="3" key="1">
    <citation type="submission" date="2020-06" db="EMBL/GenBank/DDBJ databases">
        <authorList>
            <person name="Li T."/>
            <person name="Hu X."/>
            <person name="Zhang T."/>
            <person name="Song X."/>
            <person name="Zhang H."/>
            <person name="Dai N."/>
            <person name="Sheng W."/>
            <person name="Hou X."/>
            <person name="Wei L."/>
        </authorList>
    </citation>
    <scope>NUCLEOTIDE SEQUENCE</scope>
    <source>
        <strain evidence="3">K16</strain>
        <tissue evidence="3">Leaf</tissue>
    </source>
</reference>
<organism evidence="3 4">
    <name type="scientific">Sesamum angolense</name>
    <dbReference type="NCBI Taxonomy" id="2727404"/>
    <lineage>
        <taxon>Eukaryota</taxon>
        <taxon>Viridiplantae</taxon>
        <taxon>Streptophyta</taxon>
        <taxon>Embryophyta</taxon>
        <taxon>Tracheophyta</taxon>
        <taxon>Spermatophyta</taxon>
        <taxon>Magnoliopsida</taxon>
        <taxon>eudicotyledons</taxon>
        <taxon>Gunneridae</taxon>
        <taxon>Pentapetalae</taxon>
        <taxon>asterids</taxon>
        <taxon>lamiids</taxon>
        <taxon>Lamiales</taxon>
        <taxon>Pedaliaceae</taxon>
        <taxon>Sesamum</taxon>
    </lineage>
</organism>
<dbReference type="EMBL" id="JACGWL010000013">
    <property type="protein sequence ID" value="KAK4389798.1"/>
    <property type="molecule type" value="Genomic_DNA"/>
</dbReference>